<comment type="caution">
    <text evidence="1">The sequence shown here is derived from an EMBL/GenBank/DDBJ whole genome shotgun (WGS) entry which is preliminary data.</text>
</comment>
<protein>
    <submittedName>
        <fullName evidence="1">Uncharacterized protein</fullName>
    </submittedName>
</protein>
<name>A0A4R5KUT1_9BACL</name>
<evidence type="ECO:0000313" key="2">
    <source>
        <dbReference type="Proteomes" id="UP000295636"/>
    </source>
</evidence>
<organism evidence="1 2">
    <name type="scientific">Paenibacillus piri</name>
    <dbReference type="NCBI Taxonomy" id="2547395"/>
    <lineage>
        <taxon>Bacteria</taxon>
        <taxon>Bacillati</taxon>
        <taxon>Bacillota</taxon>
        <taxon>Bacilli</taxon>
        <taxon>Bacillales</taxon>
        <taxon>Paenibacillaceae</taxon>
        <taxon>Paenibacillus</taxon>
    </lineage>
</organism>
<reference evidence="1 2" key="1">
    <citation type="submission" date="2019-03" db="EMBL/GenBank/DDBJ databases">
        <title>This is whole genome sequence of Paenibacillus sp MS74 strain.</title>
        <authorList>
            <person name="Trinh H.N."/>
        </authorList>
    </citation>
    <scope>NUCLEOTIDE SEQUENCE [LARGE SCALE GENOMIC DNA]</scope>
    <source>
        <strain evidence="1 2">MS74</strain>
    </source>
</reference>
<dbReference type="RefSeq" id="WP_133226312.1">
    <property type="nucleotide sequence ID" value="NZ_SMRT01000002.1"/>
</dbReference>
<dbReference type="AlphaFoldDB" id="A0A4R5KUT1"/>
<sequence>MGATYRWMAAEGEHYELWAGERRLASIKPPEDPDFTYTDRIIETEPGVFRWERTFVYTGSANKVVSGLTMELAMPYKPEYWMIPGVSYNGNGWGCGKEPKGAAHNGQYWSFASHRTTIAGATYSEGPADSAALFAVSGRLNDRPADIGCACSIVIGEDETVHRLIWPEEEGPEVYAYRDGYAEPYRQMLHVRPGDQLEAAAYIVLQPVELARHGWHKLLRVAWQHGCHPVRAWHEPERIWELGITFARDYLWVEDGIFRGFVWGLHRDDGEWRQKRDWPYEIGWVGQNASLANSLLADYVRGGSRISLEKGIAALDCWAEHAPQSNGLFRCHFQHIVGYPLDTAKSGDEVQDACNLSTAALQYFEAQRLAAQCGLKRPCYTEIALAICDFALRAQSPSGRFGKSWFNDGTAADPEGTIGCYLVPALLEAYRTTKEQRYLGGALRGYHYYIAEFIANGYSTAGALDTYCIDKESAIPLLRGGLELYELTQKPAYLDYAVRASRYIASWQMHHTVPFPEDSALGRLGYDTFGGTTVSAQHHHIDHFAVAIVPEWLRLTQWTGDYTWRQRAQAAWANATAVISDGSLRMDGPVRPPGGQDEGFCHTRWHTRWGNYYGVSQWLVAWPTAFRLEALRHSRQWSDFCE</sequence>
<proteinExistence type="predicted"/>
<dbReference type="EMBL" id="SMRT01000002">
    <property type="protein sequence ID" value="TDF99689.1"/>
    <property type="molecule type" value="Genomic_DNA"/>
</dbReference>
<dbReference type="GO" id="GO:0005975">
    <property type="term" value="P:carbohydrate metabolic process"/>
    <property type="evidence" value="ECO:0007669"/>
    <property type="project" value="InterPro"/>
</dbReference>
<gene>
    <name evidence="1" type="ORF">E1757_07630</name>
</gene>
<evidence type="ECO:0000313" key="1">
    <source>
        <dbReference type="EMBL" id="TDF99689.1"/>
    </source>
</evidence>
<dbReference type="SUPFAM" id="SSF48208">
    <property type="entry name" value="Six-hairpin glycosidases"/>
    <property type="match status" value="1"/>
</dbReference>
<dbReference type="OrthoDB" id="1089791at2"/>
<dbReference type="InterPro" id="IPR008928">
    <property type="entry name" value="6-hairpin_glycosidase_sf"/>
</dbReference>
<dbReference type="Proteomes" id="UP000295636">
    <property type="component" value="Unassembled WGS sequence"/>
</dbReference>
<accession>A0A4R5KUT1</accession>
<keyword evidence="2" id="KW-1185">Reference proteome</keyword>